<dbReference type="InterPro" id="IPR018247">
    <property type="entry name" value="EF_Hand_1_Ca_BS"/>
</dbReference>
<dbReference type="InterPro" id="IPR012910">
    <property type="entry name" value="Plug_dom"/>
</dbReference>
<keyword evidence="1" id="KW-0812">Transmembrane</keyword>
<dbReference type="RefSeq" id="WP_254088868.1">
    <property type="nucleotide sequence ID" value="NZ_JAHESC010000003.1"/>
</dbReference>
<comment type="similarity">
    <text evidence="1">Belongs to the TonB-dependent receptor family.</text>
</comment>
<sequence>MHKFYKIPICCIFIVAGFHHSLFAQALRVSGTVTDDAGESLPGVSIMLKGTNNGTTSDNNGKYTLEVADGSAILVFSFVGFSSQTVEVSNRTSIDVSLIPDVAALGEVVVVSYGTQKKESVIGSITTVEPERLKIPSSNLTTALAGRMSGIIAYQRSGEPGADNASFFIRGVTTFGYKKDPLILLDNNEITTRELARLQPDDIASFSIMKDATATSLYGSRGANGVILVTTKRGLEGKATINVRMENSFSMPTQDIALADPVTYMKLHNEAVRTRNPLGVTPYSQNKIENTLNGGNPYAYPANDWYKMVFKDYAQNKRLNFNLTGGEKVAKYYLAGSINNDNGLLNVDKRNNFNSNIDLKSYMLRSNVTLNVTKTTEVTVRLQGLFDDYTGPIDGGDAIYRQVMRTNPVLFPAYYLPDTANAHTQHILFGNYDKGGYNNPYASLARGYRNYSTSHIMAQGELRQRLDFIVQGLSVRGLFNTNRYANYEVRRFYNPFYYAMSRYDKATDTYRLNPLNPTTGTEYLDYQEPLDRKLITSTTYMEAAVNWDRTFNEKHAVGGLVVMTRREQLNANAGDLQKSLPYRNMSTAGRFTYAYDSRYFAEFNFGYNGSERFSKKERFGFFPSAGVAWIASNEAFWSGRLKTIVDKLKVKATYGLVGNDAIGSDNDRFFYLSNVNMNNDRKGAAFGTYGNGQSLTGVSISRYANDQITWETAIKWNLGVELNLLGKLEIQADVFSEHRKNILMDRAFIPATMGLQAGVRANVGEASSCGVDMSASYDHSFANGAWVTGMANFTYATSEFKIYEEPDYSATPWRSRVGTSLNQIWGLVAERLFVDEDEVRNSPTQFGDYMAGDIKYKDINHDGQINELDMVPMGYPTVPEIVYGFGLSGGWRRFDLSCFFQGLARESFQINAFDTSPFVDGQNALLKDYADDHWSEENRNVYALWPRLSPTRVENNMVGSSWVVRDGSFLRLKSVEFGYTLPISLISRVKLTNLRFYFSGTNLLTFSKFKMWDPELGGNRDANGNGMGYPIQKVFNMGLQLSF</sequence>
<dbReference type="GO" id="GO:0009279">
    <property type="term" value="C:cell outer membrane"/>
    <property type="evidence" value="ECO:0007669"/>
    <property type="project" value="UniProtKB-SubCell"/>
</dbReference>
<dbReference type="NCBIfam" id="TIGR04057">
    <property type="entry name" value="SusC_RagA_signa"/>
    <property type="match status" value="1"/>
</dbReference>
<dbReference type="AlphaFoldDB" id="A0AAP2D5V4"/>
<gene>
    <name evidence="4" type="ORF">KK078_03580</name>
</gene>
<comment type="subcellular location">
    <subcellularLocation>
        <location evidence="1">Cell outer membrane</location>
        <topology evidence="1">Multi-pass membrane protein</topology>
    </subcellularLocation>
</comment>
<protein>
    <submittedName>
        <fullName evidence="4">TonB-dependent receptor</fullName>
    </submittedName>
</protein>
<dbReference type="PROSITE" id="PS00018">
    <property type="entry name" value="EF_HAND_1"/>
    <property type="match status" value="1"/>
</dbReference>
<feature type="domain" description="TonB-dependent receptor plug" evidence="3">
    <location>
        <begin position="118"/>
        <end position="226"/>
    </location>
</feature>
<keyword evidence="1" id="KW-0998">Cell outer membrane</keyword>
<keyword evidence="1" id="KW-0813">Transport</keyword>
<accession>A0AAP2D5V4</accession>
<dbReference type="Proteomes" id="UP001319180">
    <property type="component" value="Unassembled WGS sequence"/>
</dbReference>
<dbReference type="Gene3D" id="2.170.130.10">
    <property type="entry name" value="TonB-dependent receptor, plug domain"/>
    <property type="match status" value="1"/>
</dbReference>
<reference evidence="4 5" key="1">
    <citation type="submission" date="2021-05" db="EMBL/GenBank/DDBJ databases">
        <title>A Polyphasic approach of four new species of the genus Ohtaekwangia: Ohtaekwangia histidinii sp. nov., Ohtaekwangia cretensis sp. nov., Ohtaekwangia indiensis sp. nov., Ohtaekwangia reichenbachii sp. nov. from diverse environment.</title>
        <authorList>
            <person name="Octaviana S."/>
        </authorList>
    </citation>
    <scope>NUCLEOTIDE SEQUENCE [LARGE SCALE GENOMIC DNA]</scope>
    <source>
        <strain evidence="4 5">PWU37</strain>
    </source>
</reference>
<evidence type="ECO:0000313" key="4">
    <source>
        <dbReference type="EMBL" id="MBT1685619.1"/>
    </source>
</evidence>
<organism evidence="4 5">
    <name type="scientific">Dawidia soli</name>
    <dbReference type="NCBI Taxonomy" id="2782352"/>
    <lineage>
        <taxon>Bacteria</taxon>
        <taxon>Pseudomonadati</taxon>
        <taxon>Bacteroidota</taxon>
        <taxon>Cytophagia</taxon>
        <taxon>Cytophagales</taxon>
        <taxon>Chryseotaleaceae</taxon>
        <taxon>Dawidia</taxon>
    </lineage>
</organism>
<keyword evidence="4" id="KW-0675">Receptor</keyword>
<feature type="chain" id="PRO_5042893973" evidence="2">
    <location>
        <begin position="27"/>
        <end position="1043"/>
    </location>
</feature>
<dbReference type="InterPro" id="IPR039426">
    <property type="entry name" value="TonB-dep_rcpt-like"/>
</dbReference>
<comment type="caution">
    <text evidence="4">The sequence shown here is derived from an EMBL/GenBank/DDBJ whole genome shotgun (WGS) entry which is preliminary data.</text>
</comment>
<dbReference type="InterPro" id="IPR023996">
    <property type="entry name" value="TonB-dep_OMP_SusC/RagA"/>
</dbReference>
<dbReference type="SUPFAM" id="SSF56935">
    <property type="entry name" value="Porins"/>
    <property type="match status" value="1"/>
</dbReference>
<evidence type="ECO:0000256" key="1">
    <source>
        <dbReference type="PROSITE-ProRule" id="PRU01360"/>
    </source>
</evidence>
<evidence type="ECO:0000259" key="3">
    <source>
        <dbReference type="Pfam" id="PF07715"/>
    </source>
</evidence>
<dbReference type="SUPFAM" id="SSF49464">
    <property type="entry name" value="Carboxypeptidase regulatory domain-like"/>
    <property type="match status" value="1"/>
</dbReference>
<keyword evidence="2" id="KW-0732">Signal</keyword>
<evidence type="ECO:0000256" key="2">
    <source>
        <dbReference type="SAM" id="SignalP"/>
    </source>
</evidence>
<feature type="signal peptide" evidence="2">
    <location>
        <begin position="1"/>
        <end position="26"/>
    </location>
</feature>
<name>A0AAP2D5V4_9BACT</name>
<dbReference type="InterPro" id="IPR008969">
    <property type="entry name" value="CarboxyPept-like_regulatory"/>
</dbReference>
<dbReference type="Gene3D" id="2.60.40.1120">
    <property type="entry name" value="Carboxypeptidase-like, regulatory domain"/>
    <property type="match status" value="1"/>
</dbReference>
<keyword evidence="5" id="KW-1185">Reference proteome</keyword>
<evidence type="ECO:0000313" key="5">
    <source>
        <dbReference type="Proteomes" id="UP001319180"/>
    </source>
</evidence>
<keyword evidence="1" id="KW-0472">Membrane</keyword>
<keyword evidence="1" id="KW-1134">Transmembrane beta strand</keyword>
<dbReference type="PROSITE" id="PS52016">
    <property type="entry name" value="TONB_DEPENDENT_REC_3"/>
    <property type="match status" value="1"/>
</dbReference>
<dbReference type="InterPro" id="IPR023997">
    <property type="entry name" value="TonB-dep_OMP_SusC/RagA_CS"/>
</dbReference>
<dbReference type="InterPro" id="IPR037066">
    <property type="entry name" value="Plug_dom_sf"/>
</dbReference>
<proteinExistence type="inferred from homology"/>
<dbReference type="NCBIfam" id="TIGR04056">
    <property type="entry name" value="OMP_RagA_SusC"/>
    <property type="match status" value="1"/>
</dbReference>
<dbReference type="Pfam" id="PF13715">
    <property type="entry name" value="CarbopepD_reg_2"/>
    <property type="match status" value="1"/>
</dbReference>
<dbReference type="FunFam" id="2.170.130.10:FF:000003">
    <property type="entry name" value="SusC/RagA family TonB-linked outer membrane protein"/>
    <property type="match status" value="1"/>
</dbReference>
<dbReference type="Pfam" id="PF07715">
    <property type="entry name" value="Plug"/>
    <property type="match status" value="1"/>
</dbReference>
<dbReference type="EMBL" id="JAHESC010000003">
    <property type="protein sequence ID" value="MBT1685619.1"/>
    <property type="molecule type" value="Genomic_DNA"/>
</dbReference>